<reference evidence="2 3" key="1">
    <citation type="journal article" date="2019" name="Commun. Biol.">
        <title>The bagworm genome reveals a unique fibroin gene that provides high tensile strength.</title>
        <authorList>
            <person name="Kono N."/>
            <person name="Nakamura H."/>
            <person name="Ohtoshi R."/>
            <person name="Tomita M."/>
            <person name="Numata K."/>
            <person name="Arakawa K."/>
        </authorList>
    </citation>
    <scope>NUCLEOTIDE SEQUENCE [LARGE SCALE GENOMIC DNA]</scope>
</reference>
<dbReference type="AlphaFoldDB" id="A0A4C1X807"/>
<comment type="caution">
    <text evidence="2">The sequence shown here is derived from an EMBL/GenBank/DDBJ whole genome shotgun (WGS) entry which is preliminary data.</text>
</comment>
<evidence type="ECO:0000313" key="3">
    <source>
        <dbReference type="Proteomes" id="UP000299102"/>
    </source>
</evidence>
<proteinExistence type="predicted"/>
<protein>
    <submittedName>
        <fullName evidence="2">Uncharacterized protein</fullName>
    </submittedName>
</protein>
<keyword evidence="3" id="KW-1185">Reference proteome</keyword>
<gene>
    <name evidence="2" type="ORF">EVAR_82451_1</name>
</gene>
<organism evidence="2 3">
    <name type="scientific">Eumeta variegata</name>
    <name type="common">Bagworm moth</name>
    <name type="synonym">Eumeta japonica</name>
    <dbReference type="NCBI Taxonomy" id="151549"/>
    <lineage>
        <taxon>Eukaryota</taxon>
        <taxon>Metazoa</taxon>
        <taxon>Ecdysozoa</taxon>
        <taxon>Arthropoda</taxon>
        <taxon>Hexapoda</taxon>
        <taxon>Insecta</taxon>
        <taxon>Pterygota</taxon>
        <taxon>Neoptera</taxon>
        <taxon>Endopterygota</taxon>
        <taxon>Lepidoptera</taxon>
        <taxon>Glossata</taxon>
        <taxon>Ditrysia</taxon>
        <taxon>Tineoidea</taxon>
        <taxon>Psychidae</taxon>
        <taxon>Oiketicinae</taxon>
        <taxon>Eumeta</taxon>
    </lineage>
</organism>
<feature type="region of interest" description="Disordered" evidence="1">
    <location>
        <begin position="22"/>
        <end position="51"/>
    </location>
</feature>
<evidence type="ECO:0000256" key="1">
    <source>
        <dbReference type="SAM" id="MobiDB-lite"/>
    </source>
</evidence>
<name>A0A4C1X807_EUMVA</name>
<sequence>MYGARRKQGRCPVSFSRVGNKSEAMRRNISSNGTHPRQYLPRGRAPPRPAAPIGEFSSEYFPFSLSLSEKYVFRTVRAGGRGNCKRGLATRTIEVAKRIRSILRRMFICD</sequence>
<evidence type="ECO:0000313" key="2">
    <source>
        <dbReference type="EMBL" id="GBP58474.1"/>
    </source>
</evidence>
<accession>A0A4C1X807</accession>
<dbReference type="EMBL" id="BGZK01000736">
    <property type="protein sequence ID" value="GBP58474.1"/>
    <property type="molecule type" value="Genomic_DNA"/>
</dbReference>
<dbReference type="Proteomes" id="UP000299102">
    <property type="component" value="Unassembled WGS sequence"/>
</dbReference>